<feature type="compositionally biased region" description="Polar residues" evidence="11">
    <location>
        <begin position="1"/>
        <end position="12"/>
    </location>
</feature>
<comment type="catalytic activity">
    <reaction evidence="10">
        <text>L-seryl-[protein] + ATP = O-phospho-L-seryl-[protein] + ADP + H(+)</text>
        <dbReference type="Rhea" id="RHEA:17989"/>
        <dbReference type="Rhea" id="RHEA-COMP:9863"/>
        <dbReference type="Rhea" id="RHEA-COMP:11604"/>
        <dbReference type="ChEBI" id="CHEBI:15378"/>
        <dbReference type="ChEBI" id="CHEBI:29999"/>
        <dbReference type="ChEBI" id="CHEBI:30616"/>
        <dbReference type="ChEBI" id="CHEBI:83421"/>
        <dbReference type="ChEBI" id="CHEBI:456216"/>
        <dbReference type="EC" id="2.7.11.1"/>
    </reaction>
</comment>
<dbReference type="InterPro" id="IPR000719">
    <property type="entry name" value="Prot_kinase_dom"/>
</dbReference>
<dbReference type="Gene3D" id="1.10.510.10">
    <property type="entry name" value="Transferase(Phosphotransferase) domain 1"/>
    <property type="match status" value="1"/>
</dbReference>
<keyword evidence="14" id="KW-1185">Reference proteome</keyword>
<keyword evidence="7" id="KW-0067">ATP-binding</keyword>
<comment type="caution">
    <text evidence="13">The sequence shown here is derived from an EMBL/GenBank/DDBJ whole genome shotgun (WGS) entry which is preliminary data.</text>
</comment>
<dbReference type="InParanoid" id="A0A1V9XXE0"/>
<dbReference type="SUPFAM" id="SSF56112">
    <property type="entry name" value="Protein kinase-like (PK-like)"/>
    <property type="match status" value="1"/>
</dbReference>
<proteinExistence type="predicted"/>
<evidence type="ECO:0000256" key="4">
    <source>
        <dbReference type="ARBA" id="ARBA00022679"/>
    </source>
</evidence>
<keyword evidence="6 13" id="KW-0418">Kinase</keyword>
<dbReference type="InterPro" id="IPR050236">
    <property type="entry name" value="Ser_Thr_kinase_AGC"/>
</dbReference>
<evidence type="ECO:0000256" key="8">
    <source>
        <dbReference type="ARBA" id="ARBA00033099"/>
    </source>
</evidence>
<accession>A0A1V9XXE0</accession>
<dbReference type="PANTHER" id="PTHR24356:SF1">
    <property type="entry name" value="SERINE_THREONINE-PROTEIN KINASE GREATWALL"/>
    <property type="match status" value="1"/>
</dbReference>
<feature type="compositionally biased region" description="Polar residues" evidence="11">
    <location>
        <begin position="46"/>
        <end position="78"/>
    </location>
</feature>
<evidence type="ECO:0000313" key="13">
    <source>
        <dbReference type="EMBL" id="OQR78166.1"/>
    </source>
</evidence>
<dbReference type="OrthoDB" id="6480311at2759"/>
<feature type="domain" description="Protein kinase" evidence="12">
    <location>
        <begin position="245"/>
        <end position="588"/>
    </location>
</feature>
<feature type="compositionally biased region" description="Polar residues" evidence="11">
    <location>
        <begin position="19"/>
        <end position="30"/>
    </location>
</feature>
<keyword evidence="3" id="KW-0723">Serine/threonine-protein kinase</keyword>
<name>A0A1V9XXE0_9ACAR</name>
<comment type="catalytic activity">
    <reaction evidence="9">
        <text>L-threonyl-[protein] + ATP = O-phospho-L-threonyl-[protein] + ADP + H(+)</text>
        <dbReference type="Rhea" id="RHEA:46608"/>
        <dbReference type="Rhea" id="RHEA-COMP:11060"/>
        <dbReference type="Rhea" id="RHEA-COMP:11605"/>
        <dbReference type="ChEBI" id="CHEBI:15378"/>
        <dbReference type="ChEBI" id="CHEBI:30013"/>
        <dbReference type="ChEBI" id="CHEBI:30616"/>
        <dbReference type="ChEBI" id="CHEBI:61977"/>
        <dbReference type="ChEBI" id="CHEBI:456216"/>
        <dbReference type="EC" id="2.7.11.1"/>
    </reaction>
</comment>
<dbReference type="GO" id="GO:0004674">
    <property type="term" value="F:protein serine/threonine kinase activity"/>
    <property type="evidence" value="ECO:0007669"/>
    <property type="project" value="UniProtKB-KW"/>
</dbReference>
<keyword evidence="5" id="KW-0547">Nucleotide-binding</keyword>
<dbReference type="GO" id="GO:0005524">
    <property type="term" value="F:ATP binding"/>
    <property type="evidence" value="ECO:0007669"/>
    <property type="project" value="UniProtKB-KW"/>
</dbReference>
<feature type="region of interest" description="Disordered" evidence="11">
    <location>
        <begin position="1"/>
        <end position="109"/>
    </location>
</feature>
<dbReference type="Pfam" id="PF00069">
    <property type="entry name" value="Pkinase"/>
    <property type="match status" value="1"/>
</dbReference>
<protein>
    <recommendedName>
        <fullName evidence="2">Serine/threonine-protein kinase greatwall</fullName>
        <ecNumber evidence="1">2.7.11.1</ecNumber>
    </recommendedName>
    <alternativeName>
        <fullName evidence="8">Microtubule-associated serine/threonine-protein kinase-like</fullName>
    </alternativeName>
</protein>
<evidence type="ECO:0000256" key="7">
    <source>
        <dbReference type="ARBA" id="ARBA00022840"/>
    </source>
</evidence>
<organism evidence="13 14">
    <name type="scientific">Tropilaelaps mercedesae</name>
    <dbReference type="NCBI Taxonomy" id="418985"/>
    <lineage>
        <taxon>Eukaryota</taxon>
        <taxon>Metazoa</taxon>
        <taxon>Ecdysozoa</taxon>
        <taxon>Arthropoda</taxon>
        <taxon>Chelicerata</taxon>
        <taxon>Arachnida</taxon>
        <taxon>Acari</taxon>
        <taxon>Parasitiformes</taxon>
        <taxon>Mesostigmata</taxon>
        <taxon>Gamasina</taxon>
        <taxon>Dermanyssoidea</taxon>
        <taxon>Laelapidae</taxon>
        <taxon>Tropilaelaps</taxon>
    </lineage>
</organism>
<evidence type="ECO:0000313" key="14">
    <source>
        <dbReference type="Proteomes" id="UP000192247"/>
    </source>
</evidence>
<keyword evidence="4" id="KW-0808">Transferase</keyword>
<evidence type="ECO:0000256" key="9">
    <source>
        <dbReference type="ARBA" id="ARBA00047899"/>
    </source>
</evidence>
<dbReference type="SMART" id="SM00220">
    <property type="entry name" value="S_TKc"/>
    <property type="match status" value="1"/>
</dbReference>
<dbReference type="EC" id="2.7.11.1" evidence="1"/>
<dbReference type="AlphaFoldDB" id="A0A1V9XXE0"/>
<evidence type="ECO:0000256" key="1">
    <source>
        <dbReference type="ARBA" id="ARBA00012513"/>
    </source>
</evidence>
<evidence type="ECO:0000256" key="2">
    <source>
        <dbReference type="ARBA" id="ARBA00022148"/>
    </source>
</evidence>
<evidence type="ECO:0000256" key="10">
    <source>
        <dbReference type="ARBA" id="ARBA00048679"/>
    </source>
</evidence>
<evidence type="ECO:0000259" key="12">
    <source>
        <dbReference type="PROSITE" id="PS50011"/>
    </source>
</evidence>
<dbReference type="Proteomes" id="UP000192247">
    <property type="component" value="Unassembled WGS sequence"/>
</dbReference>
<dbReference type="PROSITE" id="PS50011">
    <property type="entry name" value="PROTEIN_KINASE_DOM"/>
    <property type="match status" value="1"/>
</dbReference>
<sequence length="704" mass="78529">VLPHPSFSTAPNASDERAQNQSEARSTAQTEPDAVVRPDSADPLSIETTQSSGPMQTSYDSFNQENAEISSRAGTEISTRIAPDNAGREAPDNAGRTGFPGESPSPGPSVNDVVVSIGKSRALRPPLSVLDKEERGTAKVSAKGSPHLKTQTIEMTPPLAAAVSTQTPKQLGKVASYGRTARATGAAVRAKTPALASHYKNSSTPPTMPAMRDLSSTAAGPTTQMNLRSKTLVDTNQDVPNAPSFMIHRVLAHEYFLTESACTIEDEHGVAHKVNKKAVFAKVRKEAERIVAKAEYLLECFVKQERKIKPSRTPREHFAMEQTCRTAFELFFRVRKSRLGCDDIREGIENLAFLFDYLVNDSPTVAGASFVFVLYLANLLRRLVMIMEEIAPLLEKGSGIATTDWTALRIHYKNEEDQLRARKEQPLAIPPMSLITGEPSNLIITPGCRLKMIDFDTVKICIGMFSKKRLKSFFRRTYTEFNDRETAGTPNFFPPEFIRCSPYGRAVDWWAVGVTAYEMCFGKTPFRGENDEELETAIQTVNYKFPVKGPRGKYYLEFKDLVARLIKKRASERLCSRRYSDFLAHPFFDGLDLTALEDGSHFVDYEGITNLMQPSGEHPDEFSPKISEELQTSRSEYLEPEKMKDSTEHCPLYTFVSPAFQAAVRKALREEQLSYEDAQEAPELGIVNPPIHEAKAYKFNAYMR</sequence>
<dbReference type="EMBL" id="MNPL01002577">
    <property type="protein sequence ID" value="OQR78166.1"/>
    <property type="molecule type" value="Genomic_DNA"/>
</dbReference>
<feature type="non-terminal residue" evidence="13">
    <location>
        <position position="1"/>
    </location>
</feature>
<evidence type="ECO:0000256" key="11">
    <source>
        <dbReference type="SAM" id="MobiDB-lite"/>
    </source>
</evidence>
<reference evidence="13 14" key="1">
    <citation type="journal article" date="2017" name="Gigascience">
        <title>Draft genome of the honey bee ectoparasitic mite, Tropilaelaps mercedesae, is shaped by the parasitic life history.</title>
        <authorList>
            <person name="Dong X."/>
            <person name="Armstrong S.D."/>
            <person name="Xia D."/>
            <person name="Makepeace B.L."/>
            <person name="Darby A.C."/>
            <person name="Kadowaki T."/>
        </authorList>
    </citation>
    <scope>NUCLEOTIDE SEQUENCE [LARGE SCALE GENOMIC DNA]</scope>
    <source>
        <strain evidence="13">Wuxi-XJTLU</strain>
    </source>
</reference>
<dbReference type="PANTHER" id="PTHR24356">
    <property type="entry name" value="SERINE/THREONINE-PROTEIN KINASE"/>
    <property type="match status" value="1"/>
</dbReference>
<dbReference type="InterPro" id="IPR011009">
    <property type="entry name" value="Kinase-like_dom_sf"/>
</dbReference>
<gene>
    <name evidence="13" type="ORF">BIW11_06587</name>
</gene>
<evidence type="ECO:0000256" key="6">
    <source>
        <dbReference type="ARBA" id="ARBA00022777"/>
    </source>
</evidence>
<evidence type="ECO:0000256" key="3">
    <source>
        <dbReference type="ARBA" id="ARBA00022527"/>
    </source>
</evidence>
<evidence type="ECO:0000256" key="5">
    <source>
        <dbReference type="ARBA" id="ARBA00022741"/>
    </source>
</evidence>